<accession>A0A1M6IJ41</accession>
<proteinExistence type="predicted"/>
<dbReference type="InterPro" id="IPR051453">
    <property type="entry name" value="MBL_Glyoxalase_II"/>
</dbReference>
<dbReference type="PANTHER" id="PTHR46233">
    <property type="entry name" value="HYDROXYACYLGLUTATHIONE HYDROLASE GLOC"/>
    <property type="match status" value="1"/>
</dbReference>
<dbReference type="STRING" id="1121950.SAMN02745243_00359"/>
<evidence type="ECO:0000256" key="3">
    <source>
        <dbReference type="ARBA" id="ARBA00022801"/>
    </source>
</evidence>
<reference evidence="6 7" key="1">
    <citation type="submission" date="2016-11" db="EMBL/GenBank/DDBJ databases">
        <authorList>
            <person name="Jaros S."/>
            <person name="Januszkiewicz K."/>
            <person name="Wedrychowicz H."/>
        </authorList>
    </citation>
    <scope>NUCLEOTIDE SEQUENCE [LARGE SCALE GENOMIC DNA]</scope>
    <source>
        <strain evidence="6 7">DSM 15480</strain>
    </source>
</reference>
<dbReference type="SMART" id="SM00849">
    <property type="entry name" value="Lactamase_B"/>
    <property type="match status" value="1"/>
</dbReference>
<evidence type="ECO:0000256" key="2">
    <source>
        <dbReference type="ARBA" id="ARBA00022723"/>
    </source>
</evidence>
<keyword evidence="7" id="KW-1185">Reference proteome</keyword>
<dbReference type="PANTHER" id="PTHR46233:SF3">
    <property type="entry name" value="HYDROXYACYLGLUTATHIONE HYDROLASE GLOC"/>
    <property type="match status" value="1"/>
</dbReference>
<evidence type="ECO:0000256" key="1">
    <source>
        <dbReference type="ARBA" id="ARBA00001947"/>
    </source>
</evidence>
<dbReference type="GO" id="GO:0008800">
    <property type="term" value="F:beta-lactamase activity"/>
    <property type="evidence" value="ECO:0007669"/>
    <property type="project" value="InterPro"/>
</dbReference>
<dbReference type="InterPro" id="IPR001018">
    <property type="entry name" value="Beta-lactamase_class-B_CS"/>
</dbReference>
<evidence type="ECO:0000313" key="7">
    <source>
        <dbReference type="Proteomes" id="UP000184301"/>
    </source>
</evidence>
<evidence type="ECO:0000313" key="6">
    <source>
        <dbReference type="EMBL" id="SHJ34403.1"/>
    </source>
</evidence>
<keyword evidence="4" id="KW-0862">Zinc</keyword>
<dbReference type="Proteomes" id="UP000184301">
    <property type="component" value="Unassembled WGS sequence"/>
</dbReference>
<evidence type="ECO:0000259" key="5">
    <source>
        <dbReference type="SMART" id="SM00849"/>
    </source>
</evidence>
<dbReference type="CDD" id="cd06262">
    <property type="entry name" value="metallo-hydrolase-like_MBL-fold"/>
    <property type="match status" value="1"/>
</dbReference>
<dbReference type="Gene3D" id="3.60.15.10">
    <property type="entry name" value="Ribonuclease Z/Hydroxyacylglutathione hydrolase-like"/>
    <property type="match status" value="1"/>
</dbReference>
<evidence type="ECO:0000256" key="4">
    <source>
        <dbReference type="ARBA" id="ARBA00022833"/>
    </source>
</evidence>
<feature type="domain" description="Metallo-beta-lactamase" evidence="5">
    <location>
        <begin position="13"/>
        <end position="191"/>
    </location>
</feature>
<dbReference type="RefSeq" id="WP_073104257.1">
    <property type="nucleotide sequence ID" value="NZ_FQZY01000007.1"/>
</dbReference>
<dbReference type="AlphaFoldDB" id="A0A1M6IJ41"/>
<dbReference type="Pfam" id="PF00753">
    <property type="entry name" value="Lactamase_B"/>
    <property type="match status" value="1"/>
</dbReference>
<dbReference type="PROSITE" id="PS00743">
    <property type="entry name" value="BETA_LACTAMASE_B_1"/>
    <property type="match status" value="1"/>
</dbReference>
<sequence length="208" mass="23085">MFKIEKFVIGPIGTNCYVAGNQDTKECFIVDPAVFSEDVMEYIEKEGLTLKAVLLTHGHGDHIGGIEELVKRYGIPVYAHEEEKELLGDAKLNMSPSFGPAVEFTDAVYVKDMECLDIAGFHIQVLYTPGHTAGGCSYYLEKEGVVFSGDTLFWGSVGRSDFPTGNTEDLIRSIKEKLMALPDDTIVHAGHRSETTIGYERERNPFIK</sequence>
<protein>
    <submittedName>
        <fullName evidence="6">Glyoxylase, beta-lactamase superfamily II</fullName>
    </submittedName>
</protein>
<dbReference type="SUPFAM" id="SSF56281">
    <property type="entry name" value="Metallo-hydrolase/oxidoreductase"/>
    <property type="match status" value="1"/>
</dbReference>
<dbReference type="EMBL" id="FQZY01000007">
    <property type="protein sequence ID" value="SHJ34403.1"/>
    <property type="molecule type" value="Genomic_DNA"/>
</dbReference>
<keyword evidence="2" id="KW-0479">Metal-binding</keyword>
<dbReference type="OrthoDB" id="9802248at2"/>
<dbReference type="GO" id="GO:0017001">
    <property type="term" value="P:antibiotic catabolic process"/>
    <property type="evidence" value="ECO:0007669"/>
    <property type="project" value="InterPro"/>
</dbReference>
<dbReference type="GO" id="GO:0008270">
    <property type="term" value="F:zinc ion binding"/>
    <property type="evidence" value="ECO:0007669"/>
    <property type="project" value="InterPro"/>
</dbReference>
<gene>
    <name evidence="6" type="ORF">SAMN02745243_00359</name>
</gene>
<comment type="cofactor">
    <cofactor evidence="1">
        <name>Zn(2+)</name>
        <dbReference type="ChEBI" id="CHEBI:29105"/>
    </cofactor>
</comment>
<name>A0A1M6IJ41_9FIRM</name>
<organism evidence="6 7">
    <name type="scientific">Hespellia stercorisuis DSM 15480</name>
    <dbReference type="NCBI Taxonomy" id="1121950"/>
    <lineage>
        <taxon>Bacteria</taxon>
        <taxon>Bacillati</taxon>
        <taxon>Bacillota</taxon>
        <taxon>Clostridia</taxon>
        <taxon>Lachnospirales</taxon>
        <taxon>Lachnospiraceae</taxon>
        <taxon>Hespellia</taxon>
    </lineage>
</organism>
<dbReference type="InterPro" id="IPR001279">
    <property type="entry name" value="Metallo-B-lactamas"/>
</dbReference>
<keyword evidence="3" id="KW-0378">Hydrolase</keyword>
<dbReference type="InterPro" id="IPR036866">
    <property type="entry name" value="RibonucZ/Hydroxyglut_hydro"/>
</dbReference>